<dbReference type="OrthoDB" id="1260466at2759"/>
<proteinExistence type="predicted"/>
<feature type="domain" description="F-box" evidence="1">
    <location>
        <begin position="7"/>
        <end position="40"/>
    </location>
</feature>
<evidence type="ECO:0000259" key="2">
    <source>
        <dbReference type="Pfam" id="PF08268"/>
    </source>
</evidence>
<dbReference type="Proteomes" id="UP000790787">
    <property type="component" value="Chromosome 22"/>
</dbReference>
<reference evidence="3" key="1">
    <citation type="journal article" date="2014" name="Nat. Commun.">
        <title>The tobacco genome sequence and its comparison with those of tomato and potato.</title>
        <authorList>
            <person name="Sierro N."/>
            <person name="Battey J.N."/>
            <person name="Ouadi S."/>
            <person name="Bakaher N."/>
            <person name="Bovet L."/>
            <person name="Willig A."/>
            <person name="Goepfert S."/>
            <person name="Peitsch M.C."/>
            <person name="Ivanov N.V."/>
        </authorList>
    </citation>
    <scope>NUCLEOTIDE SEQUENCE [LARGE SCALE GENOMIC DNA]</scope>
</reference>
<accession>A0A1S3Y9T6</accession>
<protein>
    <submittedName>
        <fullName evidence="4">F-box/kelch-repeat protein At3g23880-like</fullName>
    </submittedName>
</protein>
<evidence type="ECO:0000313" key="4">
    <source>
        <dbReference type="RefSeq" id="XP_016449036.1"/>
    </source>
</evidence>
<dbReference type="RefSeq" id="XP_016449036.1">
    <property type="nucleotide sequence ID" value="XM_016593550.2"/>
</dbReference>
<dbReference type="AlphaFoldDB" id="A0A1S3Y9T6"/>
<dbReference type="SUPFAM" id="SSF81383">
    <property type="entry name" value="F-box domain"/>
    <property type="match status" value="1"/>
</dbReference>
<dbReference type="STRING" id="4097.A0A1S3Y9T6"/>
<dbReference type="PANTHER" id="PTHR31672:SF13">
    <property type="entry name" value="F-BOX PROTEIN CPR30-LIKE"/>
    <property type="match status" value="1"/>
</dbReference>
<sequence length="371" mass="42277">MGSRIEEEILRRLPVKSLLRFKCVSESWKTLISEPHFKKKHLNHAKNQNPPKMLIGQTCPKDDTFYFYSSSLSSHRIVEDVRNLDCPSNFVPGFCKIYCCCDGLFLIGIDNTPNSSILLLWNPLTRESIVLPDQNKDSNYSIYGLGYDPISDDYKVLKVEEDEDYENDEDGEISNEILSLKSGSWREISDSNDKDYNCLSSTDSMDCLAFVHGAFHWHGFTERNGFLFSVISFNISNEQYGEIPLPERMCLPSDMIDHGVAVLGGMLSINCVYCNGTNFFDLWVMKDYGVEESWIKLFTITNARIPSIIPIVPKYMFADGEVLFSCGRRTEFMTSKGPYGFSNLIWSLASDDIDTCGYVYTESLIFPEVNL</sequence>
<dbReference type="NCBIfam" id="TIGR01640">
    <property type="entry name" value="F_box_assoc_1"/>
    <property type="match status" value="1"/>
</dbReference>
<dbReference type="InterPro" id="IPR001810">
    <property type="entry name" value="F-box_dom"/>
</dbReference>
<dbReference type="Gene3D" id="1.20.1280.50">
    <property type="match status" value="1"/>
</dbReference>
<dbReference type="Pfam" id="PF08268">
    <property type="entry name" value="FBA_3"/>
    <property type="match status" value="1"/>
</dbReference>
<feature type="domain" description="F-box associated beta-propeller type 3" evidence="2">
    <location>
        <begin position="61"/>
        <end position="326"/>
    </location>
</feature>
<dbReference type="PANTHER" id="PTHR31672">
    <property type="entry name" value="BNACNNG10540D PROTEIN"/>
    <property type="match status" value="1"/>
</dbReference>
<evidence type="ECO:0000313" key="3">
    <source>
        <dbReference type="Proteomes" id="UP000790787"/>
    </source>
</evidence>
<dbReference type="Pfam" id="PF00646">
    <property type="entry name" value="F-box"/>
    <property type="match status" value="1"/>
</dbReference>
<keyword evidence="3" id="KW-1185">Reference proteome</keyword>
<dbReference type="KEGG" id="nta:107774084"/>
<dbReference type="RefSeq" id="XP_016449036.1">
    <property type="nucleotide sequence ID" value="XM_016593550.1"/>
</dbReference>
<dbReference type="GeneID" id="107774084"/>
<dbReference type="CDD" id="cd22157">
    <property type="entry name" value="F-box_AtFBW1-like"/>
    <property type="match status" value="1"/>
</dbReference>
<dbReference type="OMA" id="ILRIHTH"/>
<dbReference type="InterPro" id="IPR036047">
    <property type="entry name" value="F-box-like_dom_sf"/>
</dbReference>
<evidence type="ECO:0000259" key="1">
    <source>
        <dbReference type="Pfam" id="PF00646"/>
    </source>
</evidence>
<organism evidence="3 4">
    <name type="scientific">Nicotiana tabacum</name>
    <name type="common">Common tobacco</name>
    <dbReference type="NCBI Taxonomy" id="4097"/>
    <lineage>
        <taxon>Eukaryota</taxon>
        <taxon>Viridiplantae</taxon>
        <taxon>Streptophyta</taxon>
        <taxon>Embryophyta</taxon>
        <taxon>Tracheophyta</taxon>
        <taxon>Spermatophyta</taxon>
        <taxon>Magnoliopsida</taxon>
        <taxon>eudicotyledons</taxon>
        <taxon>Gunneridae</taxon>
        <taxon>Pentapetalae</taxon>
        <taxon>asterids</taxon>
        <taxon>lamiids</taxon>
        <taxon>Solanales</taxon>
        <taxon>Solanaceae</taxon>
        <taxon>Nicotianoideae</taxon>
        <taxon>Nicotianeae</taxon>
        <taxon>Nicotiana</taxon>
    </lineage>
</organism>
<dbReference type="InterPro" id="IPR017451">
    <property type="entry name" value="F-box-assoc_interact_dom"/>
</dbReference>
<gene>
    <name evidence="4" type="primary">LOC107774084</name>
</gene>
<dbReference type="InterPro" id="IPR050796">
    <property type="entry name" value="SCF_F-box_component"/>
</dbReference>
<name>A0A1S3Y9T6_TOBAC</name>
<reference evidence="4" key="2">
    <citation type="submission" date="2025-08" db="UniProtKB">
        <authorList>
            <consortium name="RefSeq"/>
        </authorList>
    </citation>
    <scope>IDENTIFICATION</scope>
    <source>
        <tissue evidence="4">Leaf</tissue>
    </source>
</reference>
<dbReference type="PaxDb" id="4097-A0A1S3Y9T6"/>
<dbReference type="InterPro" id="IPR013187">
    <property type="entry name" value="F-box-assoc_dom_typ3"/>
</dbReference>